<dbReference type="GO" id="GO:0005687">
    <property type="term" value="C:U4 snRNP"/>
    <property type="evidence" value="ECO:0007669"/>
    <property type="project" value="TreeGrafter"/>
</dbReference>
<accession>A0AAW0U874</accession>
<keyword evidence="4" id="KW-0963">Cytoplasm</keyword>
<keyword evidence="5" id="KW-0507">mRNA processing</keyword>
<dbReference type="GO" id="GO:0005737">
    <property type="term" value="C:cytoplasm"/>
    <property type="evidence" value="ECO:0007669"/>
    <property type="project" value="UniProtKB-SubCell"/>
</dbReference>
<dbReference type="PANTHER" id="PTHR10701">
    <property type="entry name" value="SMALL NUCLEAR RIBONUCLEOPROTEIN-ASSOCIATED PROTEIN B AND N"/>
    <property type="match status" value="1"/>
</dbReference>
<dbReference type="PANTHER" id="PTHR10701:SF0">
    <property type="entry name" value="SMALL NUCLEAR RIBONUCLEOPROTEIN-ASSOCIATED PROTEIN B"/>
    <property type="match status" value="1"/>
</dbReference>
<dbReference type="InterPro" id="IPR050914">
    <property type="entry name" value="snRNP_SmB/NAA38-like"/>
</dbReference>
<dbReference type="GO" id="GO:0005686">
    <property type="term" value="C:U2 snRNP"/>
    <property type="evidence" value="ECO:0007669"/>
    <property type="project" value="TreeGrafter"/>
</dbReference>
<comment type="similarity">
    <text evidence="3">Belongs to the snRNP SmB/SmN family.</text>
</comment>
<evidence type="ECO:0000313" key="13">
    <source>
        <dbReference type="EMBL" id="KAK8395558.1"/>
    </source>
</evidence>
<dbReference type="CDD" id="cd01717">
    <property type="entry name" value="Sm_B"/>
    <property type="match status" value="1"/>
</dbReference>
<evidence type="ECO:0000256" key="9">
    <source>
        <dbReference type="ARBA" id="ARBA00023274"/>
    </source>
</evidence>
<evidence type="ECO:0000256" key="1">
    <source>
        <dbReference type="ARBA" id="ARBA00004123"/>
    </source>
</evidence>
<dbReference type="SMART" id="SM00651">
    <property type="entry name" value="Sm"/>
    <property type="match status" value="1"/>
</dbReference>
<evidence type="ECO:0000256" key="5">
    <source>
        <dbReference type="ARBA" id="ARBA00022664"/>
    </source>
</evidence>
<dbReference type="InterPro" id="IPR047575">
    <property type="entry name" value="Sm"/>
</dbReference>
<keyword evidence="9" id="KW-0687">Ribonucleoprotein</keyword>
<reference evidence="13 14" key="1">
    <citation type="submission" date="2023-03" db="EMBL/GenBank/DDBJ databases">
        <title>High-quality genome of Scylla paramamosain provides insights in environmental adaptation.</title>
        <authorList>
            <person name="Zhang L."/>
        </authorList>
    </citation>
    <scope>NUCLEOTIDE SEQUENCE [LARGE SCALE GENOMIC DNA]</scope>
    <source>
        <strain evidence="13">LZ_2023a</strain>
        <tissue evidence="13">Muscle</tissue>
    </source>
</reference>
<evidence type="ECO:0000256" key="4">
    <source>
        <dbReference type="ARBA" id="ARBA00022490"/>
    </source>
</evidence>
<dbReference type="GO" id="GO:0071004">
    <property type="term" value="C:U2-type prespliceosome"/>
    <property type="evidence" value="ECO:0007669"/>
    <property type="project" value="TreeGrafter"/>
</dbReference>
<gene>
    <name evidence="13" type="ORF">O3P69_005576</name>
</gene>
<dbReference type="SUPFAM" id="SSF50182">
    <property type="entry name" value="Sm-like ribonucleoproteins"/>
    <property type="match status" value="1"/>
</dbReference>
<feature type="compositionally biased region" description="Gly residues" evidence="11">
    <location>
        <begin position="202"/>
        <end position="231"/>
    </location>
</feature>
<name>A0AAW0U874_SCYPA</name>
<evidence type="ECO:0000313" key="14">
    <source>
        <dbReference type="Proteomes" id="UP001487740"/>
    </source>
</evidence>
<dbReference type="EMBL" id="JARAKH010000017">
    <property type="protein sequence ID" value="KAK8395558.1"/>
    <property type="molecule type" value="Genomic_DNA"/>
</dbReference>
<dbReference type="GO" id="GO:0070990">
    <property type="term" value="F:snRNP binding"/>
    <property type="evidence" value="ECO:0007669"/>
    <property type="project" value="TreeGrafter"/>
</dbReference>
<evidence type="ECO:0000256" key="7">
    <source>
        <dbReference type="ARBA" id="ARBA00023187"/>
    </source>
</evidence>
<evidence type="ECO:0000259" key="12">
    <source>
        <dbReference type="PROSITE" id="PS52002"/>
    </source>
</evidence>
<keyword evidence="8" id="KW-0539">Nucleus</keyword>
<keyword evidence="14" id="KW-1185">Reference proteome</keyword>
<dbReference type="InterPro" id="IPR001163">
    <property type="entry name" value="Sm_dom_euk/arc"/>
</dbReference>
<evidence type="ECO:0000256" key="10">
    <source>
        <dbReference type="ARBA" id="ARBA00041355"/>
    </source>
</evidence>
<dbReference type="GO" id="GO:0003723">
    <property type="term" value="F:RNA binding"/>
    <property type="evidence" value="ECO:0007669"/>
    <property type="project" value="UniProtKB-KW"/>
</dbReference>
<dbReference type="GO" id="GO:0005682">
    <property type="term" value="C:U5 snRNP"/>
    <property type="evidence" value="ECO:0007669"/>
    <property type="project" value="TreeGrafter"/>
</dbReference>
<feature type="domain" description="Sm" evidence="12">
    <location>
        <begin position="106"/>
        <end position="187"/>
    </location>
</feature>
<feature type="region of interest" description="Disordered" evidence="11">
    <location>
        <begin position="185"/>
        <end position="295"/>
    </location>
</feature>
<dbReference type="GO" id="GO:0071013">
    <property type="term" value="C:catalytic step 2 spliceosome"/>
    <property type="evidence" value="ECO:0007669"/>
    <property type="project" value="TreeGrafter"/>
</dbReference>
<evidence type="ECO:0000256" key="3">
    <source>
        <dbReference type="ARBA" id="ARBA00009123"/>
    </source>
</evidence>
<dbReference type="Pfam" id="PF01423">
    <property type="entry name" value="LSM"/>
    <property type="match status" value="1"/>
</dbReference>
<sequence>MQAETAAVRRRPGSAEVTDFTILLKAVHETRAPLSLLRIVVLYSSFHQFSGYAQAQLIFRVTSVSSESRDNHQLSSAASTKRLEAAANFLLIGVIYRLNLFKMTFSKNNKMLSHIGYRMKVTMQDSRTFIGIFKAFDKHMNVILADCEEFRCIRGKKNKEEKQEKRTMGLLLLRGETIVTMTLEGPPPAEEGPRVNLTGAAPGPGIGRPAGRGMPGPGGAGLQGPVRGVGGPSQQMMQPAARAGPQLNMPPRGGPPGSMPPHMMGGMPPHMGRGGPMGPPSGSMMRGGPPGGRPY</sequence>
<feature type="compositionally biased region" description="Low complexity" evidence="11">
    <location>
        <begin position="260"/>
        <end position="271"/>
    </location>
</feature>
<dbReference type="GO" id="GO:0000398">
    <property type="term" value="P:mRNA splicing, via spliceosome"/>
    <property type="evidence" value="ECO:0007669"/>
    <property type="project" value="TreeGrafter"/>
</dbReference>
<dbReference type="PROSITE" id="PS52002">
    <property type="entry name" value="SM"/>
    <property type="match status" value="1"/>
</dbReference>
<dbReference type="InterPro" id="IPR010920">
    <property type="entry name" value="LSM_dom_sf"/>
</dbReference>
<keyword evidence="6" id="KW-0694">RNA-binding</keyword>
<comment type="caution">
    <text evidence="13">The sequence shown here is derived from an EMBL/GenBank/DDBJ whole genome shotgun (WGS) entry which is preliminary data.</text>
</comment>
<evidence type="ECO:0000256" key="8">
    <source>
        <dbReference type="ARBA" id="ARBA00023242"/>
    </source>
</evidence>
<evidence type="ECO:0000256" key="2">
    <source>
        <dbReference type="ARBA" id="ARBA00004496"/>
    </source>
</evidence>
<dbReference type="GO" id="GO:0046540">
    <property type="term" value="C:U4/U6 x U5 tri-snRNP complex"/>
    <property type="evidence" value="ECO:0007669"/>
    <property type="project" value="TreeGrafter"/>
</dbReference>
<proteinExistence type="inferred from homology"/>
<protein>
    <recommendedName>
        <fullName evidence="10">Sm protein B</fullName>
    </recommendedName>
</protein>
<evidence type="ECO:0000256" key="11">
    <source>
        <dbReference type="SAM" id="MobiDB-lite"/>
    </source>
</evidence>
<dbReference type="AlphaFoldDB" id="A0AAW0U874"/>
<dbReference type="GO" id="GO:0005685">
    <property type="term" value="C:U1 snRNP"/>
    <property type="evidence" value="ECO:0007669"/>
    <property type="project" value="TreeGrafter"/>
</dbReference>
<evidence type="ECO:0000256" key="6">
    <source>
        <dbReference type="ARBA" id="ARBA00022884"/>
    </source>
</evidence>
<comment type="subcellular location">
    <subcellularLocation>
        <location evidence="2">Cytoplasm</location>
    </subcellularLocation>
    <subcellularLocation>
        <location evidence="1">Nucleus</location>
    </subcellularLocation>
</comment>
<keyword evidence="7" id="KW-0508">mRNA splicing</keyword>
<dbReference type="Proteomes" id="UP001487740">
    <property type="component" value="Unassembled WGS sequence"/>
</dbReference>
<organism evidence="13 14">
    <name type="scientific">Scylla paramamosain</name>
    <name type="common">Mud crab</name>
    <dbReference type="NCBI Taxonomy" id="85552"/>
    <lineage>
        <taxon>Eukaryota</taxon>
        <taxon>Metazoa</taxon>
        <taxon>Ecdysozoa</taxon>
        <taxon>Arthropoda</taxon>
        <taxon>Crustacea</taxon>
        <taxon>Multicrustacea</taxon>
        <taxon>Malacostraca</taxon>
        <taxon>Eumalacostraca</taxon>
        <taxon>Eucarida</taxon>
        <taxon>Decapoda</taxon>
        <taxon>Pleocyemata</taxon>
        <taxon>Brachyura</taxon>
        <taxon>Eubrachyura</taxon>
        <taxon>Portunoidea</taxon>
        <taxon>Portunidae</taxon>
        <taxon>Portuninae</taxon>
        <taxon>Scylla</taxon>
    </lineage>
</organism>
<dbReference type="Gene3D" id="2.30.30.100">
    <property type="match status" value="1"/>
</dbReference>